<evidence type="ECO:0000313" key="5">
    <source>
        <dbReference type="EMBL" id="XFO66795.1"/>
    </source>
</evidence>
<evidence type="ECO:0000256" key="3">
    <source>
        <dbReference type="ARBA" id="ARBA00023163"/>
    </source>
</evidence>
<dbReference type="Pfam" id="PF12802">
    <property type="entry name" value="MarR_2"/>
    <property type="match status" value="1"/>
</dbReference>
<keyword evidence="6" id="KW-1185">Reference proteome</keyword>
<evidence type="ECO:0000259" key="4">
    <source>
        <dbReference type="PROSITE" id="PS50995"/>
    </source>
</evidence>
<dbReference type="PANTHER" id="PTHR33164:SF43">
    <property type="entry name" value="HTH-TYPE TRANSCRIPTIONAL REPRESSOR YETL"/>
    <property type="match status" value="1"/>
</dbReference>
<accession>A0ABZ3IMH4</accession>
<organism evidence="5 6">
    <name type="scientific">Sporomusa silvacetica DSM 10669</name>
    <dbReference type="NCBI Taxonomy" id="1123289"/>
    <lineage>
        <taxon>Bacteria</taxon>
        <taxon>Bacillati</taxon>
        <taxon>Bacillota</taxon>
        <taxon>Negativicutes</taxon>
        <taxon>Selenomonadales</taxon>
        <taxon>Sporomusaceae</taxon>
        <taxon>Sporomusa</taxon>
    </lineage>
</organism>
<dbReference type="PANTHER" id="PTHR33164">
    <property type="entry name" value="TRANSCRIPTIONAL REGULATOR, MARR FAMILY"/>
    <property type="match status" value="1"/>
</dbReference>
<protein>
    <recommendedName>
        <fullName evidence="4">HTH marR-type domain-containing protein</fullName>
    </recommendedName>
</protein>
<dbReference type="SUPFAM" id="SSF46785">
    <property type="entry name" value="Winged helix' DNA-binding domain"/>
    <property type="match status" value="1"/>
</dbReference>
<gene>
    <name evidence="5" type="ORF">SPSIL_029550</name>
</gene>
<dbReference type="PROSITE" id="PS50995">
    <property type="entry name" value="HTH_MARR_2"/>
    <property type="match status" value="1"/>
</dbReference>
<dbReference type="EMBL" id="CP155573">
    <property type="protein sequence ID" value="XFO66795.1"/>
    <property type="molecule type" value="Genomic_DNA"/>
</dbReference>
<name>A0ABZ3IMH4_9FIRM</name>
<dbReference type="Gene3D" id="1.10.10.10">
    <property type="entry name" value="Winged helix-like DNA-binding domain superfamily/Winged helix DNA-binding domain"/>
    <property type="match status" value="1"/>
</dbReference>
<dbReference type="InterPro" id="IPR011991">
    <property type="entry name" value="ArsR-like_HTH"/>
</dbReference>
<feature type="domain" description="HTH marR-type" evidence="4">
    <location>
        <begin position="25"/>
        <end position="168"/>
    </location>
</feature>
<keyword evidence="2" id="KW-0238">DNA-binding</keyword>
<dbReference type="InterPro" id="IPR036388">
    <property type="entry name" value="WH-like_DNA-bd_sf"/>
</dbReference>
<evidence type="ECO:0000313" key="6">
    <source>
        <dbReference type="Proteomes" id="UP000216752"/>
    </source>
</evidence>
<dbReference type="InterPro" id="IPR023187">
    <property type="entry name" value="Tscrpt_reg_MarR-type_CS"/>
</dbReference>
<sequence length="172" mass="19827">MSSTVCRTYLPQITLRKMVDRMSKEPENISTMRNAIKIFMRSLGVLEGKKTFCYDCTYAQCHVIWETAQESKISVNELAARLNISKSAVSRTVDDLVNKGYLGRNPNPNDRRYVDIELTEKGQKAFREIELNSRRYFEAVLEIIPANKRETTLEGIQIFSSALYQVFKKDSL</sequence>
<dbReference type="PROSITE" id="PS01117">
    <property type="entry name" value="HTH_MARR_1"/>
    <property type="match status" value="1"/>
</dbReference>
<dbReference type="InterPro" id="IPR036390">
    <property type="entry name" value="WH_DNA-bd_sf"/>
</dbReference>
<dbReference type="InterPro" id="IPR000835">
    <property type="entry name" value="HTH_MarR-typ"/>
</dbReference>
<dbReference type="PRINTS" id="PR00598">
    <property type="entry name" value="HTHMARR"/>
</dbReference>
<evidence type="ECO:0000256" key="2">
    <source>
        <dbReference type="ARBA" id="ARBA00023125"/>
    </source>
</evidence>
<evidence type="ECO:0000256" key="1">
    <source>
        <dbReference type="ARBA" id="ARBA00023015"/>
    </source>
</evidence>
<keyword evidence="1" id="KW-0805">Transcription regulation</keyword>
<dbReference type="CDD" id="cd00090">
    <property type="entry name" value="HTH_ARSR"/>
    <property type="match status" value="1"/>
</dbReference>
<dbReference type="SMART" id="SM00347">
    <property type="entry name" value="HTH_MARR"/>
    <property type="match status" value="1"/>
</dbReference>
<proteinExistence type="predicted"/>
<keyword evidence="3" id="KW-0804">Transcription</keyword>
<dbReference type="InterPro" id="IPR039422">
    <property type="entry name" value="MarR/SlyA-like"/>
</dbReference>
<dbReference type="Proteomes" id="UP000216752">
    <property type="component" value="Chromosome"/>
</dbReference>
<reference evidence="5" key="1">
    <citation type="submission" date="2024-05" db="EMBL/GenBank/DDBJ databases">
        <title>Isolation and characterization of Sporomusa carbonis sp. nov., a carboxydotrophic hydrogenogen in the genus of Sporomusa isolated from a charcoal burning pile.</title>
        <authorList>
            <person name="Boeer T."/>
            <person name="Rosenbaum F."/>
            <person name="Eysell L."/>
            <person name="Mueller V."/>
            <person name="Daniel R."/>
            <person name="Poehlein A."/>
        </authorList>
    </citation>
    <scope>NUCLEOTIDE SEQUENCE [LARGE SCALE GENOMIC DNA]</scope>
    <source>
        <strain evidence="5">DSM 10669</strain>
    </source>
</reference>